<comment type="caution">
    <text evidence="1">The sequence shown here is derived from an EMBL/GenBank/DDBJ whole genome shotgun (WGS) entry which is preliminary data.</text>
</comment>
<sequence>MGLPMIALFPMVSDLSKLLWNIKTSLRNMGYSGFAVVKAVGDVSTSPDHGLRFFDIPSVFPRERRKTILASMQNHTQIYVGTGERLNFVLLVGDISRDLEFLDALRSVKSGGFCNILLSQPRAASGKVPPDCGSTEFVWESQAAGPCPATPPTRLWPITS</sequence>
<gene>
    <name evidence="1" type="ORF">ANE_LOCUS16983</name>
</gene>
<proteinExistence type="predicted"/>
<reference evidence="1" key="1">
    <citation type="submission" date="2019-07" db="EMBL/GenBank/DDBJ databases">
        <authorList>
            <person name="Dittberner H."/>
        </authorList>
    </citation>
    <scope>NUCLEOTIDE SEQUENCE [LARGE SCALE GENOMIC DNA]</scope>
</reference>
<dbReference type="EMBL" id="CABITT030000005">
    <property type="protein sequence ID" value="VVB06539.1"/>
    <property type="molecule type" value="Genomic_DNA"/>
</dbReference>
<organism evidence="1 2">
    <name type="scientific">Arabis nemorensis</name>
    <dbReference type="NCBI Taxonomy" id="586526"/>
    <lineage>
        <taxon>Eukaryota</taxon>
        <taxon>Viridiplantae</taxon>
        <taxon>Streptophyta</taxon>
        <taxon>Embryophyta</taxon>
        <taxon>Tracheophyta</taxon>
        <taxon>Spermatophyta</taxon>
        <taxon>Magnoliopsida</taxon>
        <taxon>eudicotyledons</taxon>
        <taxon>Gunneridae</taxon>
        <taxon>Pentapetalae</taxon>
        <taxon>rosids</taxon>
        <taxon>malvids</taxon>
        <taxon>Brassicales</taxon>
        <taxon>Brassicaceae</taxon>
        <taxon>Arabideae</taxon>
        <taxon>Arabis</taxon>
    </lineage>
</organism>
<keyword evidence="2" id="KW-1185">Reference proteome</keyword>
<evidence type="ECO:0008006" key="3">
    <source>
        <dbReference type="Google" id="ProtNLM"/>
    </source>
</evidence>
<dbReference type="AlphaFoldDB" id="A0A565BYW5"/>
<protein>
    <recommendedName>
        <fullName evidence="3">NYN domain-containing protein</fullName>
    </recommendedName>
</protein>
<dbReference type="Proteomes" id="UP000489600">
    <property type="component" value="Unassembled WGS sequence"/>
</dbReference>
<evidence type="ECO:0000313" key="2">
    <source>
        <dbReference type="Proteomes" id="UP000489600"/>
    </source>
</evidence>
<accession>A0A565BYW5</accession>
<name>A0A565BYW5_9BRAS</name>
<evidence type="ECO:0000313" key="1">
    <source>
        <dbReference type="EMBL" id="VVB06539.1"/>
    </source>
</evidence>